<dbReference type="Proteomes" id="UP001612915">
    <property type="component" value="Unassembled WGS sequence"/>
</dbReference>
<protein>
    <submittedName>
        <fullName evidence="1">Type II toxin-antitoxin system VapB family antitoxin</fullName>
    </submittedName>
</protein>
<dbReference type="EMBL" id="JBITLV010000005">
    <property type="protein sequence ID" value="MFI7588626.1"/>
    <property type="molecule type" value="Genomic_DNA"/>
</dbReference>
<comment type="caution">
    <text evidence="1">The sequence shown here is derived from an EMBL/GenBank/DDBJ whole genome shotgun (WGS) entry which is preliminary data.</text>
</comment>
<name>A0ABW8AQH6_9ACTN</name>
<evidence type="ECO:0000313" key="2">
    <source>
        <dbReference type="Proteomes" id="UP001612915"/>
    </source>
</evidence>
<proteinExistence type="predicted"/>
<reference evidence="1 2" key="1">
    <citation type="submission" date="2024-10" db="EMBL/GenBank/DDBJ databases">
        <title>The Natural Products Discovery Center: Release of the First 8490 Sequenced Strains for Exploring Actinobacteria Biosynthetic Diversity.</title>
        <authorList>
            <person name="Kalkreuter E."/>
            <person name="Kautsar S.A."/>
            <person name="Yang D."/>
            <person name="Bader C.D."/>
            <person name="Teijaro C.N."/>
            <person name="Fluegel L."/>
            <person name="Davis C.M."/>
            <person name="Simpson J.R."/>
            <person name="Lauterbach L."/>
            <person name="Steele A.D."/>
            <person name="Gui C."/>
            <person name="Meng S."/>
            <person name="Li G."/>
            <person name="Viehrig K."/>
            <person name="Ye F."/>
            <person name="Su P."/>
            <person name="Kiefer A.F."/>
            <person name="Nichols A."/>
            <person name="Cepeda A.J."/>
            <person name="Yan W."/>
            <person name="Fan B."/>
            <person name="Jiang Y."/>
            <person name="Adhikari A."/>
            <person name="Zheng C.-J."/>
            <person name="Schuster L."/>
            <person name="Cowan T.M."/>
            <person name="Smanski M.J."/>
            <person name="Chevrette M.G."/>
            <person name="De Carvalho L.P.S."/>
            <person name="Shen B."/>
        </authorList>
    </citation>
    <scope>NUCLEOTIDE SEQUENCE [LARGE SCALE GENOMIC DNA]</scope>
    <source>
        <strain evidence="1 2">NPDC049639</strain>
    </source>
</reference>
<evidence type="ECO:0000313" key="1">
    <source>
        <dbReference type="EMBL" id="MFI7588626.1"/>
    </source>
</evidence>
<dbReference type="Pfam" id="PF09957">
    <property type="entry name" value="VapB_antitoxin"/>
    <property type="match status" value="1"/>
</dbReference>
<dbReference type="RefSeq" id="WP_398282513.1">
    <property type="nucleotide sequence ID" value="NZ_JBITLV010000005.1"/>
</dbReference>
<keyword evidence="2" id="KW-1185">Reference proteome</keyword>
<organism evidence="1 2">
    <name type="scientific">Spongisporangium articulatum</name>
    <dbReference type="NCBI Taxonomy" id="3362603"/>
    <lineage>
        <taxon>Bacteria</taxon>
        <taxon>Bacillati</taxon>
        <taxon>Actinomycetota</taxon>
        <taxon>Actinomycetes</taxon>
        <taxon>Kineosporiales</taxon>
        <taxon>Kineosporiaceae</taxon>
        <taxon>Spongisporangium</taxon>
    </lineage>
</organism>
<gene>
    <name evidence="1" type="ORF">ACIB24_16265</name>
</gene>
<dbReference type="InterPro" id="IPR019239">
    <property type="entry name" value="VapB_antitoxin"/>
</dbReference>
<accession>A0ABW8AQH6</accession>
<sequence>MRTTMNLPDSLMAQVKQRASSEGRTVTSVVEAALRSYLEEYVARAEGLADLPVAGDPGDRPLVDLEDQDLLKHYAYSEGDERHLQ</sequence>
<dbReference type="SUPFAM" id="SSF47598">
    <property type="entry name" value="Ribbon-helix-helix"/>
    <property type="match status" value="1"/>
</dbReference>
<dbReference type="InterPro" id="IPR010985">
    <property type="entry name" value="Ribbon_hlx_hlx"/>
</dbReference>